<evidence type="ECO:0000256" key="1">
    <source>
        <dbReference type="SAM" id="SignalP"/>
    </source>
</evidence>
<dbReference type="AlphaFoldDB" id="A0A1D2VBH0"/>
<organism evidence="2 3">
    <name type="scientific">Ascoidea rubescens DSM 1968</name>
    <dbReference type="NCBI Taxonomy" id="1344418"/>
    <lineage>
        <taxon>Eukaryota</taxon>
        <taxon>Fungi</taxon>
        <taxon>Dikarya</taxon>
        <taxon>Ascomycota</taxon>
        <taxon>Saccharomycotina</taxon>
        <taxon>Saccharomycetes</taxon>
        <taxon>Ascoideaceae</taxon>
        <taxon>Ascoidea</taxon>
    </lineage>
</organism>
<proteinExistence type="predicted"/>
<protein>
    <submittedName>
        <fullName evidence="2">Uncharacterized protein</fullName>
    </submittedName>
</protein>
<dbReference type="GeneID" id="30968867"/>
<dbReference type="EMBL" id="KV454488">
    <property type="protein sequence ID" value="ODV58952.1"/>
    <property type="molecule type" value="Genomic_DNA"/>
</dbReference>
<keyword evidence="1" id="KW-0732">Signal</keyword>
<dbReference type="RefSeq" id="XP_020045259.1">
    <property type="nucleotide sequence ID" value="XM_020195231.1"/>
</dbReference>
<evidence type="ECO:0000313" key="2">
    <source>
        <dbReference type="EMBL" id="ODV58952.1"/>
    </source>
</evidence>
<evidence type="ECO:0000313" key="3">
    <source>
        <dbReference type="Proteomes" id="UP000095038"/>
    </source>
</evidence>
<accession>A0A1D2VBH0</accession>
<reference evidence="3" key="1">
    <citation type="submission" date="2016-05" db="EMBL/GenBank/DDBJ databases">
        <title>Comparative genomics of biotechnologically important yeasts.</title>
        <authorList>
            <consortium name="DOE Joint Genome Institute"/>
            <person name="Riley R."/>
            <person name="Haridas S."/>
            <person name="Wolfe K.H."/>
            <person name="Lopes M.R."/>
            <person name="Hittinger C.T."/>
            <person name="Goker M."/>
            <person name="Salamov A."/>
            <person name="Wisecaver J."/>
            <person name="Long T.M."/>
            <person name="Aerts A.L."/>
            <person name="Barry K."/>
            <person name="Choi C."/>
            <person name="Clum A."/>
            <person name="Coughlan A.Y."/>
            <person name="Deshpande S."/>
            <person name="Douglass A.P."/>
            <person name="Hanson S.J."/>
            <person name="Klenk H.-P."/>
            <person name="Labutti K."/>
            <person name="Lapidus A."/>
            <person name="Lindquist E."/>
            <person name="Lipzen A."/>
            <person name="Meier-Kolthoff J.P."/>
            <person name="Ohm R.A."/>
            <person name="Otillar R.P."/>
            <person name="Pangilinan J."/>
            <person name="Peng Y."/>
            <person name="Rokas A."/>
            <person name="Rosa C.A."/>
            <person name="Scheuner C."/>
            <person name="Sibirny A.A."/>
            <person name="Slot J.C."/>
            <person name="Stielow J.B."/>
            <person name="Sun H."/>
            <person name="Kurtzman C.P."/>
            <person name="Blackwell M."/>
            <person name="Grigoriev I.V."/>
            <person name="Jeffries T.W."/>
        </authorList>
    </citation>
    <scope>NUCLEOTIDE SEQUENCE [LARGE SCALE GENOMIC DNA]</scope>
    <source>
        <strain evidence="3">DSM 1968</strain>
    </source>
</reference>
<keyword evidence="3" id="KW-1185">Reference proteome</keyword>
<dbReference type="InParanoid" id="A0A1D2VBH0"/>
<feature type="chain" id="PRO_5008910397" evidence="1">
    <location>
        <begin position="22"/>
        <end position="418"/>
    </location>
</feature>
<feature type="signal peptide" evidence="1">
    <location>
        <begin position="1"/>
        <end position="21"/>
    </location>
</feature>
<gene>
    <name evidence="2" type="ORF">ASCRUDRAFT_9719</name>
</gene>
<dbReference type="Proteomes" id="UP000095038">
    <property type="component" value="Unassembled WGS sequence"/>
</dbReference>
<sequence>MRISIAESIVFFTAFSALTNAIPVPDYKPPNYGLICNTSNPLNLTHPINCTNFTTLNDKLDETADDLTDLSDVIKREYLEFYSDNDKVVDEIVNQFVIQEADSTTNNNDAIVDGSITGFYLRNRYQYVIALGRFLTADTTFIDSVSFLSSSCLVDTAPFSCAVSILATGLTGVASLLSIGIATYDNYNDGLVSNTIQPSQSSLVEYSLLQSIKIFLLPNHLTNLINIQPFNDHNQLIEPALDTADDLLNAFNLDAAAPNNNNNNKNVDESLLIAQKISYLTFDLKINYQIKKASTFFKKAYGDFSIPMAFYFLNENGKIGASVIFDRRHYLIESLSILNVSLNYLVDTSVLGLRFDITAEFEKVKYFNLYKFVYYFLKDLILNRGPLIDTKHNYNGIVLKVLTLNENNDFFDPNLLSN</sequence>
<name>A0A1D2VBH0_9ASCO</name>